<feature type="transmembrane region" description="Helical" evidence="1">
    <location>
        <begin position="67"/>
        <end position="85"/>
    </location>
</feature>
<feature type="transmembrane region" description="Helical" evidence="1">
    <location>
        <begin position="97"/>
        <end position="115"/>
    </location>
</feature>
<keyword evidence="3" id="KW-1185">Reference proteome</keyword>
<feature type="transmembrane region" description="Helical" evidence="1">
    <location>
        <begin position="40"/>
        <end position="60"/>
    </location>
</feature>
<accession>A0A381DID4</accession>
<keyword evidence="1" id="KW-1133">Transmembrane helix</keyword>
<dbReference type="EMBL" id="UFVD01000001">
    <property type="protein sequence ID" value="SUX10277.1"/>
    <property type="molecule type" value="Genomic_DNA"/>
</dbReference>
<dbReference type="RefSeq" id="WP_115616022.1">
    <property type="nucleotide sequence ID" value="NZ_UFVD01000001.1"/>
</dbReference>
<evidence type="ECO:0000313" key="2">
    <source>
        <dbReference type="EMBL" id="SUX10277.1"/>
    </source>
</evidence>
<reference evidence="2 3" key="1">
    <citation type="submission" date="2018-06" db="EMBL/GenBank/DDBJ databases">
        <authorList>
            <consortium name="Pathogen Informatics"/>
            <person name="Doyle S."/>
        </authorList>
    </citation>
    <scope>NUCLEOTIDE SEQUENCE [LARGE SCALE GENOMIC DNA]</scope>
    <source>
        <strain evidence="2 3">NCTC12475</strain>
    </source>
</reference>
<organism evidence="2 3">
    <name type="scientific">Campylobacter sputorum subsp. sputorum</name>
    <dbReference type="NCBI Taxonomy" id="32024"/>
    <lineage>
        <taxon>Bacteria</taxon>
        <taxon>Pseudomonadati</taxon>
        <taxon>Campylobacterota</taxon>
        <taxon>Epsilonproteobacteria</taxon>
        <taxon>Campylobacterales</taxon>
        <taxon>Campylobacteraceae</taxon>
        <taxon>Campylobacter</taxon>
    </lineage>
</organism>
<dbReference type="Proteomes" id="UP000254920">
    <property type="component" value="Unassembled WGS sequence"/>
</dbReference>
<feature type="transmembrane region" description="Helical" evidence="1">
    <location>
        <begin position="179"/>
        <end position="194"/>
    </location>
</feature>
<name>A0A381DID4_9BACT</name>
<sequence>MNLIKHILIFLIMSFILLTIMLVSYANINIEDINDIASEYSFIEISQEIILFIIICIYFYMAKQIYILKHICILIGSFFMCMLIRELDFLFDILHHGSWFYFAIITTITGTILAFRDKNKLLNGFEYYKNLPYFGMMISGLLTILVFSRLFGTTMFWNLLLPNNYANIVKNIVQEGSEFFGYILCLFSSIYFMIKTRKK</sequence>
<evidence type="ECO:0000256" key="1">
    <source>
        <dbReference type="SAM" id="Phobius"/>
    </source>
</evidence>
<keyword evidence="1" id="KW-0812">Transmembrane</keyword>
<dbReference type="STRING" id="32024.GCA_000788295_00583"/>
<dbReference type="OrthoDB" id="1425700at2"/>
<proteinExistence type="predicted"/>
<protein>
    <submittedName>
        <fullName evidence="2">Uncharacterized protein</fullName>
    </submittedName>
</protein>
<dbReference type="AlphaFoldDB" id="A0A381DID4"/>
<evidence type="ECO:0000313" key="3">
    <source>
        <dbReference type="Proteomes" id="UP000254920"/>
    </source>
</evidence>
<keyword evidence="1" id="KW-0472">Membrane</keyword>
<feature type="transmembrane region" description="Helical" evidence="1">
    <location>
        <begin position="136"/>
        <end position="159"/>
    </location>
</feature>
<feature type="transmembrane region" description="Helical" evidence="1">
    <location>
        <begin position="7"/>
        <end position="28"/>
    </location>
</feature>
<gene>
    <name evidence="2" type="ORF">NCTC12475_00463</name>
</gene>